<accession>A0A484MF64</accession>
<feature type="chain" id="PRO_5019783559" description="Stress up-regulated Nod 19" evidence="2">
    <location>
        <begin position="31"/>
        <end position="472"/>
    </location>
</feature>
<reference evidence="3 4" key="1">
    <citation type="submission" date="2018-04" db="EMBL/GenBank/DDBJ databases">
        <authorList>
            <person name="Vogel A."/>
        </authorList>
    </citation>
    <scope>NUCLEOTIDE SEQUENCE [LARGE SCALE GENOMIC DNA]</scope>
</reference>
<dbReference type="OrthoDB" id="1923469at2759"/>
<feature type="signal peptide" evidence="2">
    <location>
        <begin position="1"/>
        <end position="30"/>
    </location>
</feature>
<dbReference type="Proteomes" id="UP000595140">
    <property type="component" value="Unassembled WGS sequence"/>
</dbReference>
<keyword evidence="1" id="KW-1133">Transmembrane helix</keyword>
<dbReference type="PANTHER" id="PTHR33390:SF1">
    <property type="entry name" value="STRESS UP-REGULATED NOD 19 PROTEIN"/>
    <property type="match status" value="1"/>
</dbReference>
<evidence type="ECO:0000256" key="1">
    <source>
        <dbReference type="SAM" id="Phobius"/>
    </source>
</evidence>
<sequence>MEKMSHSSNRCWLFLVILLMLATLSHQASSKPNNVLKTATFLSPKFELEPGSVLNKNYYNIDFPRGHIALKRFHAEVVDEAGNPVPLHETYLHHWVVVRYYVRKDVENPPNHGSHGLGFDHPDLIWAGNSGVCGNMLTQYFGLGSETRKTDTHVPDPYGIEVGNVEEIPDGYEEGWLLNLHAIDTRGAVDRSGCTECRCGLYNATVDEHGKAIEEEYMGGLRCCGDGTRCRVKQGFESGKKRGLYLKYNVTYVEWDRSSIVPVKIYIFDVTDTWSKKDDAVNASSRGHNCKVEYGVESCSPNNGNFGNCIHTQSAISSLPNGGDVIYGVSHQHTGGVGSALYGEDGRTLCSSYPIYGKGNEAGNEEGYIVGMTTCYPRPGSVKIAKGERLTIVSNYSSSQSHTGVMGLFYILVAEPLHNSNYALHETSERVGPWNSILGLVALCGVAGLIAAIAVMIKTSSKREDGYEPMFA</sequence>
<dbReference type="InterPro" id="IPR011692">
    <property type="entry name" value="Stress_up-reg_Nod19"/>
</dbReference>
<dbReference type="PANTHER" id="PTHR33390">
    <property type="entry name" value="STRESS UP-REGULATED NOD 19 PROTEIN"/>
    <property type="match status" value="1"/>
</dbReference>
<organism evidence="3 4">
    <name type="scientific">Cuscuta campestris</name>
    <dbReference type="NCBI Taxonomy" id="132261"/>
    <lineage>
        <taxon>Eukaryota</taxon>
        <taxon>Viridiplantae</taxon>
        <taxon>Streptophyta</taxon>
        <taxon>Embryophyta</taxon>
        <taxon>Tracheophyta</taxon>
        <taxon>Spermatophyta</taxon>
        <taxon>Magnoliopsida</taxon>
        <taxon>eudicotyledons</taxon>
        <taxon>Gunneridae</taxon>
        <taxon>Pentapetalae</taxon>
        <taxon>asterids</taxon>
        <taxon>lamiids</taxon>
        <taxon>Solanales</taxon>
        <taxon>Convolvulaceae</taxon>
        <taxon>Cuscuteae</taxon>
        <taxon>Cuscuta</taxon>
        <taxon>Cuscuta subgen. Grammica</taxon>
        <taxon>Cuscuta sect. Cleistogrammica</taxon>
    </lineage>
</organism>
<evidence type="ECO:0000313" key="3">
    <source>
        <dbReference type="EMBL" id="VFQ87237.1"/>
    </source>
</evidence>
<evidence type="ECO:0000256" key="2">
    <source>
        <dbReference type="SAM" id="SignalP"/>
    </source>
</evidence>
<dbReference type="AlphaFoldDB" id="A0A484MF64"/>
<feature type="transmembrane region" description="Helical" evidence="1">
    <location>
        <begin position="437"/>
        <end position="457"/>
    </location>
</feature>
<name>A0A484MF64_9ASTE</name>
<dbReference type="Pfam" id="PF07712">
    <property type="entry name" value="SURNod19"/>
    <property type="match status" value="1"/>
</dbReference>
<dbReference type="EMBL" id="OOIL02003368">
    <property type="protein sequence ID" value="VFQ87237.1"/>
    <property type="molecule type" value="Genomic_DNA"/>
</dbReference>
<evidence type="ECO:0008006" key="5">
    <source>
        <dbReference type="Google" id="ProtNLM"/>
    </source>
</evidence>
<keyword evidence="1" id="KW-0472">Membrane</keyword>
<evidence type="ECO:0000313" key="4">
    <source>
        <dbReference type="Proteomes" id="UP000595140"/>
    </source>
</evidence>
<keyword evidence="1" id="KW-0812">Transmembrane</keyword>
<proteinExistence type="predicted"/>
<protein>
    <recommendedName>
        <fullName evidence="5">Stress up-regulated Nod 19</fullName>
    </recommendedName>
</protein>
<gene>
    <name evidence="3" type="ORF">CCAM_LOCUS29013</name>
</gene>
<keyword evidence="2" id="KW-0732">Signal</keyword>
<keyword evidence="4" id="KW-1185">Reference proteome</keyword>